<dbReference type="Gene3D" id="3.90.650.10">
    <property type="entry name" value="PurM-like C-terminal domain"/>
    <property type="match status" value="2"/>
</dbReference>
<dbReference type="Pfam" id="PF18072">
    <property type="entry name" value="FGAR-AT_linker"/>
    <property type="match status" value="1"/>
</dbReference>
<evidence type="ECO:0000256" key="5">
    <source>
        <dbReference type="ARBA" id="ARBA00022755"/>
    </source>
</evidence>
<evidence type="ECO:0000313" key="13">
    <source>
        <dbReference type="Proteomes" id="UP001341135"/>
    </source>
</evidence>
<comment type="pathway">
    <text evidence="8">Purine metabolism; IMP biosynthesis via de novo pathway; 5-amino-1-(5-phospho-D-ribosyl)imidazole from N(2)-formyl-N(1)-(5-phospho-D-ribosyl)glycinamide: step 1/2.</text>
</comment>
<proteinExistence type="inferred from homology"/>
<evidence type="ECO:0000256" key="8">
    <source>
        <dbReference type="HAMAP-Rule" id="MF_00420"/>
    </source>
</evidence>
<dbReference type="CDD" id="cd02204">
    <property type="entry name" value="PurL_repeat2"/>
    <property type="match status" value="1"/>
</dbReference>
<dbReference type="Pfam" id="PF02769">
    <property type="entry name" value="AIRS_C"/>
    <property type="match status" value="2"/>
</dbReference>
<keyword evidence="2 8" id="KW-0436">Ligase</keyword>
<feature type="binding site" evidence="8">
    <location>
        <position position="102"/>
    </location>
    <ligand>
        <name>substrate</name>
    </ligand>
</feature>
<dbReference type="HAMAP" id="MF_00420">
    <property type="entry name" value="PurL_2"/>
    <property type="match status" value="1"/>
</dbReference>
<feature type="binding site" evidence="8">
    <location>
        <position position="79"/>
    </location>
    <ligand>
        <name>Mg(2+)</name>
        <dbReference type="ChEBI" id="CHEBI:18420"/>
        <label>1</label>
    </ligand>
</feature>
<feature type="domain" description="PurM-like C-terminal" evidence="10">
    <location>
        <begin position="186"/>
        <end position="340"/>
    </location>
</feature>
<feature type="binding site" evidence="8">
    <location>
        <position position="517"/>
    </location>
    <ligand>
        <name>substrate</name>
    </ligand>
</feature>
<feature type="domain" description="Phosphoribosylformylglycinamidine synthase linker" evidence="11">
    <location>
        <begin position="2"/>
        <end position="39"/>
    </location>
</feature>
<feature type="binding site" evidence="8">
    <location>
        <position position="38"/>
    </location>
    <ligand>
        <name>ATP</name>
        <dbReference type="ChEBI" id="CHEBI:30616"/>
    </ligand>
</feature>
<keyword evidence="13" id="KW-1185">Reference proteome</keyword>
<feature type="binding site" evidence="8">
    <location>
        <begin position="80"/>
        <end position="83"/>
    </location>
    <ligand>
        <name>substrate</name>
    </ligand>
</feature>
<dbReference type="InterPro" id="IPR010918">
    <property type="entry name" value="PurM-like_C_dom"/>
</dbReference>
<reference evidence="12 13" key="1">
    <citation type="submission" date="2023-09" db="EMBL/GenBank/DDBJ databases">
        <title>Pyrofollis japonicus gen. nov. sp. nov., a novel member of the family Pyrodictiaceae isolated from the Iheya North hydrothermal field.</title>
        <authorList>
            <person name="Miyazaki U."/>
            <person name="Sanari M."/>
            <person name="Tame A."/>
            <person name="Kitajima M."/>
            <person name="Okamoto A."/>
            <person name="Sawayama S."/>
            <person name="Miyazaki J."/>
            <person name="Takai K."/>
            <person name="Nakagawa S."/>
        </authorList>
    </citation>
    <scope>NUCLEOTIDE SEQUENCE [LARGE SCALE GENOMIC DNA]</scope>
    <source>
        <strain evidence="12 13">AV2</strain>
    </source>
</reference>
<dbReference type="SUPFAM" id="SSF56042">
    <property type="entry name" value="PurM C-terminal domain-like"/>
    <property type="match status" value="2"/>
</dbReference>
<accession>A0ABN6ZNG4</accession>
<dbReference type="InterPro" id="IPR041609">
    <property type="entry name" value="PurL_linker"/>
</dbReference>
<evidence type="ECO:0000256" key="3">
    <source>
        <dbReference type="ARBA" id="ARBA00022723"/>
    </source>
</evidence>
<protein>
    <recommendedName>
        <fullName evidence="8">Phosphoribosylformylglycinamidine synthase subunit PurL</fullName>
        <shortName evidence="8">FGAM synthase</shortName>
        <ecNumber evidence="8">6.3.5.3</ecNumber>
    </recommendedName>
    <alternativeName>
        <fullName evidence="8">Formylglycinamide ribonucleotide amidotransferase subunit II</fullName>
        <shortName evidence="8">FGAR amidotransferase II</shortName>
        <shortName evidence="8">FGAR-AT II</shortName>
    </alternativeName>
    <alternativeName>
        <fullName evidence="8">Glutamine amidotransferase PurL</fullName>
    </alternativeName>
    <alternativeName>
        <fullName evidence="8">Phosphoribosylformylglycinamidine synthase subunit II</fullName>
    </alternativeName>
</protein>
<feature type="binding site" evidence="8">
    <location>
        <position position="77"/>
    </location>
    <ligand>
        <name>ATP</name>
        <dbReference type="ChEBI" id="CHEBI:30616"/>
    </ligand>
</feature>
<evidence type="ECO:0000256" key="4">
    <source>
        <dbReference type="ARBA" id="ARBA00022741"/>
    </source>
</evidence>
<dbReference type="InterPro" id="IPR036921">
    <property type="entry name" value="PurM-like_N_sf"/>
</dbReference>
<comment type="catalytic activity">
    <reaction evidence="8">
        <text>N(2)-formyl-N(1)-(5-phospho-beta-D-ribosyl)glycinamide + L-glutamine + ATP + H2O = 2-formamido-N(1)-(5-O-phospho-beta-D-ribosyl)acetamidine + L-glutamate + ADP + phosphate + H(+)</text>
        <dbReference type="Rhea" id="RHEA:17129"/>
        <dbReference type="ChEBI" id="CHEBI:15377"/>
        <dbReference type="ChEBI" id="CHEBI:15378"/>
        <dbReference type="ChEBI" id="CHEBI:29985"/>
        <dbReference type="ChEBI" id="CHEBI:30616"/>
        <dbReference type="ChEBI" id="CHEBI:43474"/>
        <dbReference type="ChEBI" id="CHEBI:58359"/>
        <dbReference type="ChEBI" id="CHEBI:147286"/>
        <dbReference type="ChEBI" id="CHEBI:147287"/>
        <dbReference type="ChEBI" id="CHEBI:456216"/>
        <dbReference type="EC" id="6.3.5.3"/>
    </reaction>
</comment>
<dbReference type="EMBL" id="AP028907">
    <property type="protein sequence ID" value="BES81811.1"/>
    <property type="molecule type" value="Genomic_DNA"/>
</dbReference>
<feature type="binding site" evidence="8">
    <location>
        <begin position="296"/>
        <end position="298"/>
    </location>
    <ligand>
        <name>substrate</name>
    </ligand>
</feature>
<dbReference type="Gene3D" id="3.30.1330.10">
    <property type="entry name" value="PurM-like, N-terminal domain"/>
    <property type="match status" value="2"/>
</dbReference>
<keyword evidence="6 8" id="KW-0067">ATP-binding</keyword>
<feature type="domain" description="PurM-like N-terminal" evidence="9">
    <location>
        <begin position="420"/>
        <end position="540"/>
    </location>
</feature>
<feature type="binding site" evidence="8">
    <location>
        <position position="514"/>
    </location>
    <ligand>
        <name>ATP</name>
        <dbReference type="ChEBI" id="CHEBI:30616"/>
    </ligand>
</feature>
<sequence length="726" mass="77379">MMPLSESELSEIRRRLGREPTREELALFEATWSEHCSYKSTRRLLRMLPTEAPWVLVGPGRDAGAVKLFDDVAVVARIESHNHPSAVDPYNGAATGVGGIVRDVLSLGAQPIALLDALYLGSLRTPVSRWLAKGIVRGISDYGNRIGVPTVAGETWFHASYERQPLVNVACIGVTRPGDLLPGRVEPGDVMVLAGNSTGRDGMLGSSFASRPLGSREEDIAAVQVGNPFLEKLLIDALTEAFERKLLRHVKDLGGGGLATAVSETAASSGVGAVVHLDRVHLREPDMEPAEILVSESQERMLLVPQRGKLGELLRLLDRYGVEASVIGYFDDTGRLRAVYRGRVVVDLPVGLAASAPPVERKAEPPPAPRELPGLSLAEEELGWLLERVVSSPRVAGKAWVYEQYDWGVQGRTAAPPGYADAAVLWLRDGTSRGVVAALAGNPRYTRQDPFRGAALSLAEAYRHVAAVGGEPLAALDNINAGNPEKPRQFWYFKRIVEGLAWMARGLGIPFIGGNVSLYNEDEHGHMVDPVASVLVVGRISDVTRATGLALTGEGLLVAVGETRPELGASEAAELLLGEPAGLPPEPRPREEAAAAKLVRRLIEDELVLASHSVGLGGAAAAVARMAVAGGVGARLDLAALCPACRSPLEAGFSETPGRYILEVPRDSVGEVLRRAEEAGVWARVVGEPGGSYVELASGRRTLARVPLDGLSEAYATTLEKLVREG</sequence>
<dbReference type="InterPro" id="IPR010074">
    <property type="entry name" value="PRibForGlyAmidine_synth_PurL"/>
</dbReference>
<evidence type="ECO:0000313" key="12">
    <source>
        <dbReference type="EMBL" id="BES81811.1"/>
    </source>
</evidence>
<feature type="domain" description="PurM-like N-terminal" evidence="9">
    <location>
        <begin position="60"/>
        <end position="174"/>
    </location>
</feature>
<dbReference type="EC" id="6.3.5.3" evidence="8"/>
<feature type="binding site" evidence="8">
    <location>
        <position position="515"/>
    </location>
    <ligand>
        <name>Mg(2+)</name>
        <dbReference type="ChEBI" id="CHEBI:18420"/>
        <label>1</label>
    </ligand>
</feature>
<dbReference type="PANTHER" id="PTHR43555:SF1">
    <property type="entry name" value="PHOSPHORIBOSYLFORMYLGLYCINAMIDINE SYNTHASE SUBUNIT PURL"/>
    <property type="match status" value="1"/>
</dbReference>
<dbReference type="PIRSF" id="PIRSF001587">
    <property type="entry name" value="FGAM_synthase_II"/>
    <property type="match status" value="1"/>
</dbReference>
<evidence type="ECO:0000256" key="1">
    <source>
        <dbReference type="ARBA" id="ARBA00022490"/>
    </source>
</evidence>
<comment type="similarity">
    <text evidence="8">Belongs to the FGAMS family.</text>
</comment>
<dbReference type="CDD" id="cd02203">
    <property type="entry name" value="PurL_repeat1"/>
    <property type="match status" value="1"/>
</dbReference>
<evidence type="ECO:0000259" key="10">
    <source>
        <dbReference type="Pfam" id="PF02769"/>
    </source>
</evidence>
<dbReference type="NCBIfam" id="NF002290">
    <property type="entry name" value="PRK01213.1"/>
    <property type="match status" value="1"/>
</dbReference>
<name>A0ABN6ZNG4_9CREN</name>
<dbReference type="InterPro" id="IPR016188">
    <property type="entry name" value="PurM-like_N"/>
</dbReference>
<evidence type="ECO:0000259" key="9">
    <source>
        <dbReference type="Pfam" id="PF00586"/>
    </source>
</evidence>
<dbReference type="PANTHER" id="PTHR43555">
    <property type="entry name" value="PHOSPHORIBOSYLFORMYLGLYCINAMIDINE SYNTHASE SUBUNIT PURL"/>
    <property type="match status" value="1"/>
</dbReference>
<dbReference type="NCBIfam" id="TIGR01736">
    <property type="entry name" value="FGAM_synth_II"/>
    <property type="match status" value="1"/>
</dbReference>
<keyword evidence="5 8" id="KW-0658">Purine biosynthesis</keyword>
<comment type="subunit">
    <text evidence="8">Monomer. Part of the FGAM synthase complex composed of 1 PurL, 1 PurQ and 2 PurS subunits.</text>
</comment>
<dbReference type="Pfam" id="PF00586">
    <property type="entry name" value="AIRS"/>
    <property type="match status" value="2"/>
</dbReference>
<feature type="binding site" evidence="8">
    <location>
        <position position="252"/>
    </location>
    <ligand>
        <name>Mg(2+)</name>
        <dbReference type="ChEBI" id="CHEBI:18420"/>
        <label>2</label>
    </ligand>
</feature>
<evidence type="ECO:0000256" key="6">
    <source>
        <dbReference type="ARBA" id="ARBA00022840"/>
    </source>
</evidence>
<gene>
    <name evidence="8 12" type="primary">purL</name>
    <name evidence="12" type="ORF">PABY_13780</name>
</gene>
<dbReference type="SUPFAM" id="SSF55326">
    <property type="entry name" value="PurM N-terminal domain-like"/>
    <property type="match status" value="2"/>
</dbReference>
<comment type="subcellular location">
    <subcellularLocation>
        <location evidence="8">Cytoplasm</location>
    </subcellularLocation>
</comment>
<keyword evidence="7 8" id="KW-0460">Magnesium</keyword>
<organism evidence="12 13">
    <name type="scientific">Pyrodictium abyssi</name>
    <dbReference type="NCBI Taxonomy" id="54256"/>
    <lineage>
        <taxon>Archaea</taxon>
        <taxon>Thermoproteota</taxon>
        <taxon>Thermoprotei</taxon>
        <taxon>Desulfurococcales</taxon>
        <taxon>Pyrodictiaceae</taxon>
        <taxon>Pyrodictium</taxon>
    </lineage>
</organism>
<feature type="binding site" evidence="8">
    <location>
        <position position="224"/>
    </location>
    <ligand>
        <name>substrate</name>
    </ligand>
</feature>
<keyword evidence="1 8" id="KW-0963">Cytoplasm</keyword>
<evidence type="ECO:0000259" key="11">
    <source>
        <dbReference type="Pfam" id="PF18072"/>
    </source>
</evidence>
<comment type="function">
    <text evidence="8">Part of the phosphoribosylformylglycinamidine synthase complex involved in the purines biosynthetic pathway. Catalyzes the ATP-dependent conversion of formylglycinamide ribonucleotide (FGAR) and glutamine to yield formylglycinamidine ribonucleotide (FGAM) and glutamate. The FGAM synthase complex is composed of three subunits. PurQ produces an ammonia molecule by converting glutamine to glutamate. PurL transfers the ammonia molecule to FGAR to form FGAM in an ATP-dependent manner. PurS interacts with PurQ and PurL and is thought to assist in the transfer of the ammonia molecule from PurQ to PurL.</text>
</comment>
<feature type="binding site" evidence="8">
    <location>
        <position position="477"/>
    </location>
    <ligand>
        <name>ATP</name>
        <dbReference type="ChEBI" id="CHEBI:30616"/>
    </ligand>
</feature>
<dbReference type="Proteomes" id="UP001341135">
    <property type="component" value="Chromosome"/>
</dbReference>
<keyword evidence="3 8" id="KW-0479">Metal-binding</keyword>
<feature type="active site" description="Proton acceptor" evidence="8">
    <location>
        <position position="81"/>
    </location>
</feature>
<evidence type="ECO:0000256" key="2">
    <source>
        <dbReference type="ARBA" id="ARBA00022598"/>
    </source>
</evidence>
<feature type="active site" evidence="8">
    <location>
        <position position="35"/>
    </location>
</feature>
<dbReference type="InterPro" id="IPR036676">
    <property type="entry name" value="PurM-like_C_sf"/>
</dbReference>
<keyword evidence="4 8" id="KW-0547">Nucleotide-binding</keyword>
<comment type="caution">
    <text evidence="8">Lacks conserved residue(s) required for the propagation of feature annotation.</text>
</comment>
<evidence type="ECO:0000256" key="7">
    <source>
        <dbReference type="ARBA" id="ARBA00022842"/>
    </source>
</evidence>
<feature type="binding site" evidence="8">
    <location>
        <position position="103"/>
    </location>
    <ligand>
        <name>Mg(2+)</name>
        <dbReference type="ChEBI" id="CHEBI:18420"/>
        <label>2</label>
    </ligand>
</feature>
<feature type="domain" description="PurM-like C-terminal" evidence="10">
    <location>
        <begin position="557"/>
        <end position="688"/>
    </location>
</feature>